<organism evidence="1 2">
    <name type="scientific">Azohydromonas lata</name>
    <dbReference type="NCBI Taxonomy" id="45677"/>
    <lineage>
        <taxon>Bacteria</taxon>
        <taxon>Pseudomonadati</taxon>
        <taxon>Pseudomonadota</taxon>
        <taxon>Betaproteobacteria</taxon>
        <taxon>Burkholderiales</taxon>
        <taxon>Sphaerotilaceae</taxon>
        <taxon>Azohydromonas</taxon>
    </lineage>
</organism>
<evidence type="ECO:0000313" key="2">
    <source>
        <dbReference type="Proteomes" id="UP001293718"/>
    </source>
</evidence>
<gene>
    <name evidence="1" type="ORF">SM757_33175</name>
</gene>
<dbReference type="Proteomes" id="UP001293718">
    <property type="component" value="Unassembled WGS sequence"/>
</dbReference>
<feature type="non-terminal residue" evidence="1">
    <location>
        <position position="1"/>
    </location>
</feature>
<evidence type="ECO:0000313" key="1">
    <source>
        <dbReference type="EMBL" id="MDZ5461440.1"/>
    </source>
</evidence>
<comment type="caution">
    <text evidence="1">The sequence shown here is derived from an EMBL/GenBank/DDBJ whole genome shotgun (WGS) entry which is preliminary data.</text>
</comment>
<reference evidence="1 2" key="1">
    <citation type="submission" date="2023-11" db="EMBL/GenBank/DDBJ databases">
        <title>Draft genome of Azohydromonas lata strain H1 (DSM1123), a polyhydroxyalkanoate producer.</title>
        <authorList>
            <person name="Traversa D."/>
            <person name="D'Addabbo P."/>
            <person name="Pazzani C."/>
            <person name="Manzari C."/>
            <person name="Chiara M."/>
            <person name="Scrascia M."/>
        </authorList>
    </citation>
    <scope>NUCLEOTIDE SEQUENCE [LARGE SCALE GENOMIC DNA]</scope>
    <source>
        <strain evidence="1 2">H1</strain>
    </source>
</reference>
<accession>A0ABU5IRB2</accession>
<keyword evidence="2" id="KW-1185">Reference proteome</keyword>
<dbReference type="EMBL" id="JAXOJX010000114">
    <property type="protein sequence ID" value="MDZ5461440.1"/>
    <property type="molecule type" value="Genomic_DNA"/>
</dbReference>
<name>A0ABU5IRB2_9BURK</name>
<protein>
    <submittedName>
        <fullName evidence="1">Uncharacterized protein</fullName>
    </submittedName>
</protein>
<dbReference type="RefSeq" id="WP_322468598.1">
    <property type="nucleotide sequence ID" value="NZ_JAXOJX010000114.1"/>
</dbReference>
<sequence>ALAQGLAAVALAIPVVPAVLTPERTKVSVHYLMAEPAPYEGRTAASTLALREKATTIAPVKRRYSTQQPRHVSATL</sequence>
<proteinExistence type="predicted"/>